<dbReference type="Proteomes" id="UP000799440">
    <property type="component" value="Unassembled WGS sequence"/>
</dbReference>
<evidence type="ECO:0000313" key="3">
    <source>
        <dbReference type="Proteomes" id="UP000799440"/>
    </source>
</evidence>
<dbReference type="EMBL" id="MU006580">
    <property type="protein sequence ID" value="KAF2745934.1"/>
    <property type="molecule type" value="Genomic_DNA"/>
</dbReference>
<feature type="region of interest" description="Disordered" evidence="1">
    <location>
        <begin position="67"/>
        <end position="86"/>
    </location>
</feature>
<evidence type="ECO:0000256" key="1">
    <source>
        <dbReference type="SAM" id="MobiDB-lite"/>
    </source>
</evidence>
<protein>
    <submittedName>
        <fullName evidence="2">Uncharacterized protein</fullName>
    </submittedName>
</protein>
<organism evidence="2 3">
    <name type="scientific">Sporormia fimetaria CBS 119925</name>
    <dbReference type="NCBI Taxonomy" id="1340428"/>
    <lineage>
        <taxon>Eukaryota</taxon>
        <taxon>Fungi</taxon>
        <taxon>Dikarya</taxon>
        <taxon>Ascomycota</taxon>
        <taxon>Pezizomycotina</taxon>
        <taxon>Dothideomycetes</taxon>
        <taxon>Pleosporomycetidae</taxon>
        <taxon>Pleosporales</taxon>
        <taxon>Sporormiaceae</taxon>
        <taxon>Sporormia</taxon>
    </lineage>
</organism>
<name>A0A6A6V882_9PLEO</name>
<reference evidence="2" key="1">
    <citation type="journal article" date="2020" name="Stud. Mycol.">
        <title>101 Dothideomycetes genomes: a test case for predicting lifestyles and emergence of pathogens.</title>
        <authorList>
            <person name="Haridas S."/>
            <person name="Albert R."/>
            <person name="Binder M."/>
            <person name="Bloem J."/>
            <person name="Labutti K."/>
            <person name="Salamov A."/>
            <person name="Andreopoulos B."/>
            <person name="Baker S."/>
            <person name="Barry K."/>
            <person name="Bills G."/>
            <person name="Bluhm B."/>
            <person name="Cannon C."/>
            <person name="Castanera R."/>
            <person name="Culley D."/>
            <person name="Daum C."/>
            <person name="Ezra D."/>
            <person name="Gonzalez J."/>
            <person name="Henrissat B."/>
            <person name="Kuo A."/>
            <person name="Liang C."/>
            <person name="Lipzen A."/>
            <person name="Lutzoni F."/>
            <person name="Magnuson J."/>
            <person name="Mondo S."/>
            <person name="Nolan M."/>
            <person name="Ohm R."/>
            <person name="Pangilinan J."/>
            <person name="Park H.-J."/>
            <person name="Ramirez L."/>
            <person name="Alfaro M."/>
            <person name="Sun H."/>
            <person name="Tritt A."/>
            <person name="Yoshinaga Y."/>
            <person name="Zwiers L.-H."/>
            <person name="Turgeon B."/>
            <person name="Goodwin S."/>
            <person name="Spatafora J."/>
            <person name="Crous P."/>
            <person name="Grigoriev I."/>
        </authorList>
    </citation>
    <scope>NUCLEOTIDE SEQUENCE</scope>
    <source>
        <strain evidence="2">CBS 119925</strain>
    </source>
</reference>
<evidence type="ECO:0000313" key="2">
    <source>
        <dbReference type="EMBL" id="KAF2745934.1"/>
    </source>
</evidence>
<proteinExistence type="predicted"/>
<accession>A0A6A6V882</accession>
<sequence length="86" mass="9500">MMAHHHDGTLLHAIYIDLTTSSYRSLCSTFNQYFLSTLGFQSTISFSESLLFTVLISPPVQRTLTLIPENQPRSINGTSIPAGPSQ</sequence>
<keyword evidence="3" id="KW-1185">Reference proteome</keyword>
<feature type="compositionally biased region" description="Polar residues" evidence="1">
    <location>
        <begin position="71"/>
        <end position="86"/>
    </location>
</feature>
<gene>
    <name evidence="2" type="ORF">M011DRAFT_127545</name>
</gene>
<dbReference type="AlphaFoldDB" id="A0A6A6V882"/>